<reference evidence="9" key="1">
    <citation type="submission" date="2016-03" db="EMBL/GenBank/DDBJ databases">
        <authorList>
            <person name="Guldener U."/>
        </authorList>
    </citation>
    <scope>NUCLEOTIDE SEQUENCE [LARGE SCALE GENOMIC DNA]</scope>
    <source>
        <strain evidence="9">04CH-RAC-A.6.1</strain>
    </source>
</reference>
<dbReference type="GO" id="GO:0003677">
    <property type="term" value="F:DNA binding"/>
    <property type="evidence" value="ECO:0007669"/>
    <property type="project" value="InterPro"/>
</dbReference>
<dbReference type="PANTHER" id="PTHR47338">
    <property type="entry name" value="ZN(II)2CYS6 TRANSCRIPTION FACTOR (EUROFUNG)-RELATED"/>
    <property type="match status" value="1"/>
</dbReference>
<dbReference type="PROSITE" id="PS00463">
    <property type="entry name" value="ZN2_CY6_FUNGAL_1"/>
    <property type="match status" value="1"/>
</dbReference>
<dbReference type="Pfam" id="PF04082">
    <property type="entry name" value="Fungal_trans"/>
    <property type="match status" value="1"/>
</dbReference>
<evidence type="ECO:0000259" key="7">
    <source>
        <dbReference type="PROSITE" id="PS50048"/>
    </source>
</evidence>
<dbReference type="GO" id="GO:0008270">
    <property type="term" value="F:zinc ion binding"/>
    <property type="evidence" value="ECO:0007669"/>
    <property type="project" value="InterPro"/>
</dbReference>
<accession>A0A1E1KU58</accession>
<keyword evidence="4" id="KW-0804">Transcription</keyword>
<evidence type="ECO:0000256" key="4">
    <source>
        <dbReference type="ARBA" id="ARBA00023163"/>
    </source>
</evidence>
<dbReference type="EMBL" id="FJUX01000052">
    <property type="protein sequence ID" value="CZT01626.1"/>
    <property type="molecule type" value="Genomic_DNA"/>
</dbReference>
<organism evidence="8 9">
    <name type="scientific">Rhynchosporium agropyri</name>
    <dbReference type="NCBI Taxonomy" id="914238"/>
    <lineage>
        <taxon>Eukaryota</taxon>
        <taxon>Fungi</taxon>
        <taxon>Dikarya</taxon>
        <taxon>Ascomycota</taxon>
        <taxon>Pezizomycotina</taxon>
        <taxon>Leotiomycetes</taxon>
        <taxon>Helotiales</taxon>
        <taxon>Ploettnerulaceae</taxon>
        <taxon>Rhynchosporium</taxon>
    </lineage>
</organism>
<name>A0A1E1KU58_9HELO</name>
<dbReference type="GO" id="GO:0006351">
    <property type="term" value="P:DNA-templated transcription"/>
    <property type="evidence" value="ECO:0007669"/>
    <property type="project" value="InterPro"/>
</dbReference>
<dbReference type="SMART" id="SM00906">
    <property type="entry name" value="Fungal_trans"/>
    <property type="match status" value="1"/>
</dbReference>
<dbReference type="SMART" id="SM00066">
    <property type="entry name" value="GAL4"/>
    <property type="match status" value="1"/>
</dbReference>
<gene>
    <name evidence="8" type="ORF">RAG0_09154</name>
</gene>
<dbReference type="GO" id="GO:0000981">
    <property type="term" value="F:DNA-binding transcription factor activity, RNA polymerase II-specific"/>
    <property type="evidence" value="ECO:0007669"/>
    <property type="project" value="InterPro"/>
</dbReference>
<dbReference type="PROSITE" id="PS50048">
    <property type="entry name" value="ZN2_CY6_FUNGAL_2"/>
    <property type="match status" value="1"/>
</dbReference>
<dbReference type="AlphaFoldDB" id="A0A1E1KU58"/>
<feature type="domain" description="Zn(2)-C6 fungal-type" evidence="7">
    <location>
        <begin position="56"/>
        <end position="86"/>
    </location>
</feature>
<feature type="region of interest" description="Disordered" evidence="6">
    <location>
        <begin position="761"/>
        <end position="829"/>
    </location>
</feature>
<protein>
    <submittedName>
        <fullName evidence="8">Related to Zn(II)2Cys6 transcriptional activator</fullName>
    </submittedName>
</protein>
<keyword evidence="3" id="KW-0805">Transcription regulation</keyword>
<keyword evidence="5" id="KW-0539">Nucleus</keyword>
<proteinExistence type="predicted"/>
<evidence type="ECO:0000256" key="2">
    <source>
        <dbReference type="ARBA" id="ARBA00022723"/>
    </source>
</evidence>
<evidence type="ECO:0000256" key="6">
    <source>
        <dbReference type="SAM" id="MobiDB-lite"/>
    </source>
</evidence>
<feature type="region of interest" description="Disordered" evidence="6">
    <location>
        <begin position="1"/>
        <end position="48"/>
    </location>
</feature>
<dbReference type="OrthoDB" id="5600212at2759"/>
<dbReference type="InterPro" id="IPR050815">
    <property type="entry name" value="TF_fung"/>
</dbReference>
<dbReference type="CDD" id="cd12148">
    <property type="entry name" value="fungal_TF_MHR"/>
    <property type="match status" value="1"/>
</dbReference>
<keyword evidence="2" id="KW-0479">Metal-binding</keyword>
<feature type="region of interest" description="Disordered" evidence="6">
    <location>
        <begin position="678"/>
        <end position="733"/>
    </location>
</feature>
<dbReference type="GO" id="GO:0005634">
    <property type="term" value="C:nucleus"/>
    <property type="evidence" value="ECO:0007669"/>
    <property type="project" value="UniProtKB-SubCell"/>
</dbReference>
<dbReference type="CDD" id="cd14653">
    <property type="entry name" value="ZIP_Gal4p-like"/>
    <property type="match status" value="1"/>
</dbReference>
<evidence type="ECO:0000313" key="8">
    <source>
        <dbReference type="EMBL" id="CZT01626.1"/>
    </source>
</evidence>
<dbReference type="Gene3D" id="4.10.240.10">
    <property type="entry name" value="Zn(2)-C6 fungal-type DNA-binding domain"/>
    <property type="match status" value="1"/>
</dbReference>
<dbReference type="InterPro" id="IPR001138">
    <property type="entry name" value="Zn2Cys6_DnaBD"/>
</dbReference>
<feature type="compositionally biased region" description="Polar residues" evidence="6">
    <location>
        <begin position="682"/>
        <end position="719"/>
    </location>
</feature>
<keyword evidence="9" id="KW-1185">Reference proteome</keyword>
<evidence type="ECO:0000256" key="1">
    <source>
        <dbReference type="ARBA" id="ARBA00004123"/>
    </source>
</evidence>
<dbReference type="PANTHER" id="PTHR47338:SF10">
    <property type="entry name" value="TRANSCRIPTION FACTOR DOMAIN-CONTAINING PROTEIN-RELATED"/>
    <property type="match status" value="1"/>
</dbReference>
<dbReference type="SUPFAM" id="SSF57701">
    <property type="entry name" value="Zn2/Cys6 DNA-binding domain"/>
    <property type="match status" value="1"/>
</dbReference>
<feature type="compositionally biased region" description="Polar residues" evidence="6">
    <location>
        <begin position="774"/>
        <end position="829"/>
    </location>
</feature>
<dbReference type="InterPro" id="IPR007219">
    <property type="entry name" value="XnlR_reg_dom"/>
</dbReference>
<evidence type="ECO:0000256" key="5">
    <source>
        <dbReference type="ARBA" id="ARBA00023242"/>
    </source>
</evidence>
<dbReference type="InterPro" id="IPR036864">
    <property type="entry name" value="Zn2-C6_fun-type_DNA-bd_sf"/>
</dbReference>
<evidence type="ECO:0000313" key="9">
    <source>
        <dbReference type="Proteomes" id="UP000178912"/>
    </source>
</evidence>
<comment type="subcellular location">
    <subcellularLocation>
        <location evidence="1">Nucleus</location>
    </subcellularLocation>
</comment>
<sequence length="907" mass="99423">MSTSSNTPPDGYFNDLSRPTGNLRRNKRARSPSGDGIDGGHASGGDTTVPKPKRIACIICRKRKLKCDGTKPSCSTCTRLGHTCAYDEVRRKSGPKRGYVKALEERLKQVETLLKTQEPMPAVPEMPQSFTSGVANVSGVGLRPIPASDSNISNISNPSINLGSGGDTDRWTFNGESPQPPLDMAFTADMNMDMGLDDNTFTWEMIGLGLEEPLPPQDTIDELHQIYFDKIHPSVPMIHKYRYLAAMNLATSQRPPVALRYAMWTLAANAEDKFMDLRDHFYHRARKYMETDALKGHGEHIISIAHAQAHALLASYEFKMMSFPRAWMSTGAAIRMCQMMGLHRLDGAGLDVKQCLPAPRDWTEREERRRTFWYAFCEDRYASIGTGWPMSIDEKDILTDMPASEDAFNMSKSERTLSLNDSMSPSGASKLSSFGGVVLMACLFGRNLIHLHRPDSDGRDNDLNGDFWKRHRNMDNILLNTSLSMPSHLKLPNGLNNPNIVFTNMNIHTSTICLHQAAIYKADKNQLPASISAESKVRCITAANEIANIMRLVSHLDLSSTNPFISFCLYVAARVFVQYLKSRPEDSQTADSLRFLLSAMNALKKKNPLTESFLVQLDVDLEGLGMRNPKYKSVFAYSEDNLGISSATMPKMGQGPNGLPNTFRNECLYSKILGEVDMGDGQSPNGVTDKANTFSREPGSNTAGSSNTQNDIFGGQSSWMPLPDHPAADSGQGVRRTLQGLVINESRRPATFVSLDLSYGNSESSTGADMGISPDTTNSSSNRPTPNASTPSDSRLNRQSGQSNSGAPSFEASPNATHQNLPTSDSRSMSAFFSTAPDYGNIQATGLTPDNTFSMPETPGREFDVPAGWEMSNQQTSGLTPVGEGVFRHLMGLGPMDAMDLAWEGGS</sequence>
<dbReference type="Pfam" id="PF00172">
    <property type="entry name" value="Zn_clus"/>
    <property type="match status" value="1"/>
</dbReference>
<evidence type="ECO:0000256" key="3">
    <source>
        <dbReference type="ARBA" id="ARBA00023015"/>
    </source>
</evidence>
<dbReference type="CDD" id="cd00067">
    <property type="entry name" value="GAL4"/>
    <property type="match status" value="1"/>
</dbReference>
<dbReference type="Proteomes" id="UP000178912">
    <property type="component" value="Unassembled WGS sequence"/>
</dbReference>